<name>A0ABS6H3U0_9PROT</name>
<dbReference type="PANTHER" id="PTHR30563">
    <property type="entry name" value="DNA RECOMBINATION PROTEIN RMUC"/>
    <property type="match status" value="1"/>
</dbReference>
<dbReference type="EMBL" id="JAERQM010000001">
    <property type="protein sequence ID" value="MBU8543331.1"/>
    <property type="molecule type" value="Genomic_DNA"/>
</dbReference>
<evidence type="ECO:0000256" key="6">
    <source>
        <dbReference type="SAM" id="Coils"/>
    </source>
</evidence>
<comment type="similarity">
    <text evidence="2">Belongs to the RmuC family.</text>
</comment>
<gene>
    <name evidence="7" type="primary">rmuC</name>
    <name evidence="7" type="ORF">JJQ90_06415</name>
</gene>
<protein>
    <recommendedName>
        <fullName evidence="3">DNA recombination protein RmuC homolog</fullName>
    </recommendedName>
</protein>
<evidence type="ECO:0000256" key="2">
    <source>
        <dbReference type="ARBA" id="ARBA00009840"/>
    </source>
</evidence>
<dbReference type="Pfam" id="PF02646">
    <property type="entry name" value="RmuC"/>
    <property type="match status" value="1"/>
</dbReference>
<keyword evidence="8" id="KW-1185">Reference proteome</keyword>
<keyword evidence="5" id="KW-0233">DNA recombination</keyword>
<comment type="caution">
    <text evidence="7">The sequence shown here is derived from an EMBL/GenBank/DDBJ whole genome shotgun (WGS) entry which is preliminary data.</text>
</comment>
<evidence type="ECO:0000256" key="1">
    <source>
        <dbReference type="ARBA" id="ARBA00003416"/>
    </source>
</evidence>
<dbReference type="Proteomes" id="UP000689967">
    <property type="component" value="Unassembled WGS sequence"/>
</dbReference>
<proteinExistence type="inferred from homology"/>
<dbReference type="InterPro" id="IPR003798">
    <property type="entry name" value="DNA_recombination_RmuC"/>
</dbReference>
<accession>A0ABS6H3U0</accession>
<reference evidence="7 8" key="1">
    <citation type="submission" date="2021-01" db="EMBL/GenBank/DDBJ databases">
        <title>Roseomonas sp. nov, a bacterium isolated from an oil production mixture in Yumen Oilfield.</title>
        <authorList>
            <person name="Wu D."/>
        </authorList>
    </citation>
    <scope>NUCLEOTIDE SEQUENCE [LARGE SCALE GENOMIC DNA]</scope>
    <source>
        <strain evidence="7 8">ROY-5-3</strain>
    </source>
</reference>
<evidence type="ECO:0000313" key="7">
    <source>
        <dbReference type="EMBL" id="MBU8543331.1"/>
    </source>
</evidence>
<comment type="function">
    <text evidence="1">Involved in DNA recombination.</text>
</comment>
<evidence type="ECO:0000313" key="8">
    <source>
        <dbReference type="Proteomes" id="UP000689967"/>
    </source>
</evidence>
<evidence type="ECO:0000256" key="4">
    <source>
        <dbReference type="ARBA" id="ARBA00023054"/>
    </source>
</evidence>
<sequence length="303" mass="33220">MMEALAAGQDRLARLSEDRMREQERTLAARLDHAAERSQATATAIQQRLSVIDAARQNIEALGGQVTSLAAMLGNKQARGALGEVQLRDLVADRLPAAGFVWQHTLSNGTRCDCLIRLPFPPGPIVVDSKFPLEAWAAMQDAPDAPARLLATRRFTQDIRKHVADISTKYLIPGETAEGALMFLPSEAVHATLHAAHGDLVAEAARRGVHIVGPSSLWAVLNTMRGLLRDARLQDEARRIRHEVEALAEDCARLERRTGALRGHFANIQQDVRDIEITAEKIIRRSAAIRALDIPDETARAAE</sequence>
<keyword evidence="4 6" id="KW-0175">Coiled coil</keyword>
<feature type="coiled-coil region" evidence="6">
    <location>
        <begin position="230"/>
        <end position="257"/>
    </location>
</feature>
<evidence type="ECO:0000256" key="5">
    <source>
        <dbReference type="ARBA" id="ARBA00023172"/>
    </source>
</evidence>
<dbReference type="PANTHER" id="PTHR30563:SF0">
    <property type="entry name" value="DNA RECOMBINATION PROTEIN RMUC"/>
    <property type="match status" value="1"/>
</dbReference>
<organism evidence="7 8">
    <name type="scientific">Falsiroseomonas oleicola</name>
    <dbReference type="NCBI Taxonomy" id="2801474"/>
    <lineage>
        <taxon>Bacteria</taxon>
        <taxon>Pseudomonadati</taxon>
        <taxon>Pseudomonadota</taxon>
        <taxon>Alphaproteobacteria</taxon>
        <taxon>Acetobacterales</taxon>
        <taxon>Roseomonadaceae</taxon>
        <taxon>Falsiroseomonas</taxon>
    </lineage>
</organism>
<evidence type="ECO:0000256" key="3">
    <source>
        <dbReference type="ARBA" id="ARBA00021840"/>
    </source>
</evidence>